<gene>
    <name evidence="11" type="primary">tig</name>
    <name evidence="15" type="ORF">HNQ58_001161</name>
</gene>
<evidence type="ECO:0000256" key="7">
    <source>
        <dbReference type="ARBA" id="ARBA00023186"/>
    </source>
</evidence>
<evidence type="ECO:0000256" key="1">
    <source>
        <dbReference type="ARBA" id="ARBA00000971"/>
    </source>
</evidence>
<dbReference type="HAMAP" id="MF_00303">
    <property type="entry name" value="Trigger_factor_Tig"/>
    <property type="match status" value="1"/>
</dbReference>
<evidence type="ECO:0000259" key="12">
    <source>
        <dbReference type="Pfam" id="PF00254"/>
    </source>
</evidence>
<dbReference type="EMBL" id="JACHHX010000006">
    <property type="protein sequence ID" value="MBB5015275.1"/>
    <property type="molecule type" value="Genomic_DNA"/>
</dbReference>
<keyword evidence="9 11" id="KW-0131">Cell cycle</keyword>
<dbReference type="Pfam" id="PF05697">
    <property type="entry name" value="Trigger_N"/>
    <property type="match status" value="1"/>
</dbReference>
<evidence type="ECO:0000256" key="4">
    <source>
        <dbReference type="ARBA" id="ARBA00016902"/>
    </source>
</evidence>
<name>A0A7W7XZG4_9GAMM</name>
<reference evidence="15 16" key="1">
    <citation type="submission" date="2020-08" db="EMBL/GenBank/DDBJ databases">
        <title>Genomic Encyclopedia of Type Strains, Phase IV (KMG-IV): sequencing the most valuable type-strain genomes for metagenomic binning, comparative biology and taxonomic classification.</title>
        <authorList>
            <person name="Goeker M."/>
        </authorList>
    </citation>
    <scope>NUCLEOTIDE SEQUENCE [LARGE SCALE GENOMIC DNA]</scope>
    <source>
        <strain evidence="15 16">DSM 25897</strain>
    </source>
</reference>
<evidence type="ECO:0000313" key="16">
    <source>
        <dbReference type="Proteomes" id="UP000519004"/>
    </source>
</evidence>
<dbReference type="AlphaFoldDB" id="A0A7W7XZG4"/>
<dbReference type="PANTHER" id="PTHR30560">
    <property type="entry name" value="TRIGGER FACTOR CHAPERONE AND PEPTIDYL-PROLYL CIS/TRANS ISOMERASE"/>
    <property type="match status" value="1"/>
</dbReference>
<evidence type="ECO:0000259" key="14">
    <source>
        <dbReference type="Pfam" id="PF05698"/>
    </source>
</evidence>
<dbReference type="InterPro" id="IPR008881">
    <property type="entry name" value="Trigger_fac_ribosome-bd_bac"/>
</dbReference>
<feature type="domain" description="PPIase FKBP-type" evidence="12">
    <location>
        <begin position="155"/>
        <end position="228"/>
    </location>
</feature>
<evidence type="ECO:0000256" key="10">
    <source>
        <dbReference type="ARBA" id="ARBA00029986"/>
    </source>
</evidence>
<dbReference type="InterPro" id="IPR027304">
    <property type="entry name" value="Trigger_fact/SurA_dom_sf"/>
</dbReference>
<proteinExistence type="inferred from homology"/>
<comment type="caution">
    <text evidence="15">The sequence shown here is derived from an EMBL/GenBank/DDBJ whole genome shotgun (WGS) entry which is preliminary data.</text>
</comment>
<dbReference type="Pfam" id="PF05698">
    <property type="entry name" value="Trigger_C"/>
    <property type="match status" value="1"/>
</dbReference>
<sequence>MQVSIENVGNLERRLTVSLPAERLEGEVKSRLREIARTARIKGFRPGKVPPKVIEQRYGEQVRSEALGELIRETFNEAVSRENLRPAAAPDIQAGNAEAGEFRYVATFEVVPDFGQIDVAKLKIERVVASVEDADVDRMIETLRQQRRTWEPVERAAQSGDLVMVETWAEADGQRVPAEGAERGATVVGSGVMIAELEAALIGMSAGDEKTVEVAFPADWRVEALAGKTAQVRIKAVRVSEARVPEVDAAFIESFGVSGGDLDRFRAEVRANLERELRGALMARLRGEVVEKLVAAYEGIEFPPRLIENEARGMARQAEQQARQQGQQGVTISHEVFLPAARKRVAAGLLVGEIARQHGLRLDPKRLNETLQLIASTYEDPQQVVDLYRQDAQLMQNLQARVMEEQVIDWIASHADATERTLSFDEVMRPGQAA</sequence>
<comment type="subcellular location">
    <subcellularLocation>
        <location evidence="11">Cytoplasm</location>
    </subcellularLocation>
    <text evidence="11">About half TF is bound to the ribosome near the polypeptide exit tunnel while the other half is free in the cytoplasm.</text>
</comment>
<dbReference type="Gene3D" id="1.10.3120.10">
    <property type="entry name" value="Trigger factor, C-terminal domain"/>
    <property type="match status" value="1"/>
</dbReference>
<feature type="domain" description="Trigger factor C-terminal" evidence="14">
    <location>
        <begin position="262"/>
        <end position="412"/>
    </location>
</feature>
<dbReference type="GO" id="GO:0015031">
    <property type="term" value="P:protein transport"/>
    <property type="evidence" value="ECO:0007669"/>
    <property type="project" value="UniProtKB-UniRule"/>
</dbReference>
<dbReference type="Pfam" id="PF00254">
    <property type="entry name" value="FKBP_C"/>
    <property type="match status" value="1"/>
</dbReference>
<dbReference type="GO" id="GO:0003755">
    <property type="term" value="F:peptidyl-prolyl cis-trans isomerase activity"/>
    <property type="evidence" value="ECO:0007669"/>
    <property type="project" value="UniProtKB-UniRule"/>
</dbReference>
<dbReference type="InterPro" id="IPR036611">
    <property type="entry name" value="Trigger_fac_ribosome-bd_sf"/>
</dbReference>
<evidence type="ECO:0000259" key="13">
    <source>
        <dbReference type="Pfam" id="PF05697"/>
    </source>
</evidence>
<evidence type="ECO:0000256" key="5">
    <source>
        <dbReference type="ARBA" id="ARBA00022618"/>
    </source>
</evidence>
<evidence type="ECO:0000313" key="15">
    <source>
        <dbReference type="EMBL" id="MBB5015275.1"/>
    </source>
</evidence>
<keyword evidence="5 11" id="KW-0132">Cell division</keyword>
<dbReference type="InterPro" id="IPR001179">
    <property type="entry name" value="PPIase_FKBP_dom"/>
</dbReference>
<dbReference type="GO" id="GO:0043022">
    <property type="term" value="F:ribosome binding"/>
    <property type="evidence" value="ECO:0007669"/>
    <property type="project" value="TreeGrafter"/>
</dbReference>
<dbReference type="Gene3D" id="3.30.70.1050">
    <property type="entry name" value="Trigger factor ribosome-binding domain"/>
    <property type="match status" value="1"/>
</dbReference>
<dbReference type="GO" id="GO:0044183">
    <property type="term" value="F:protein folding chaperone"/>
    <property type="evidence" value="ECO:0007669"/>
    <property type="project" value="TreeGrafter"/>
</dbReference>
<accession>A0A7W7XZG4</accession>
<evidence type="ECO:0000256" key="11">
    <source>
        <dbReference type="HAMAP-Rule" id="MF_00303"/>
    </source>
</evidence>
<dbReference type="PIRSF" id="PIRSF003095">
    <property type="entry name" value="Trigger_factor"/>
    <property type="match status" value="1"/>
</dbReference>
<keyword evidence="7 11" id="KW-0143">Chaperone</keyword>
<protein>
    <recommendedName>
        <fullName evidence="4 11">Trigger factor</fullName>
        <shortName evidence="11">TF</shortName>
        <ecNumber evidence="3 11">5.2.1.8</ecNumber>
    </recommendedName>
    <alternativeName>
        <fullName evidence="10 11">PPIase</fullName>
    </alternativeName>
</protein>
<dbReference type="InterPro" id="IPR037041">
    <property type="entry name" value="Trigger_fac_C_sf"/>
</dbReference>
<dbReference type="InterPro" id="IPR008880">
    <property type="entry name" value="Trigger_fac_C"/>
</dbReference>
<dbReference type="InterPro" id="IPR046357">
    <property type="entry name" value="PPIase_dom_sf"/>
</dbReference>
<comment type="similarity">
    <text evidence="2 11">Belongs to the FKBP-type PPIase family. Tig subfamily.</text>
</comment>
<feature type="domain" description="Trigger factor ribosome-binding bacterial" evidence="13">
    <location>
        <begin position="1"/>
        <end position="143"/>
    </location>
</feature>
<dbReference type="EC" id="5.2.1.8" evidence="3 11"/>
<evidence type="ECO:0000256" key="2">
    <source>
        <dbReference type="ARBA" id="ARBA00005464"/>
    </source>
</evidence>
<dbReference type="InterPro" id="IPR005215">
    <property type="entry name" value="Trig_fac"/>
</dbReference>
<dbReference type="SUPFAM" id="SSF109998">
    <property type="entry name" value="Triger factor/SurA peptide-binding domain-like"/>
    <property type="match status" value="1"/>
</dbReference>
<keyword evidence="11" id="KW-0963">Cytoplasm</keyword>
<organism evidence="15 16">
    <name type="scientific">Rehaibacterium terrae</name>
    <dbReference type="NCBI Taxonomy" id="1341696"/>
    <lineage>
        <taxon>Bacteria</taxon>
        <taxon>Pseudomonadati</taxon>
        <taxon>Pseudomonadota</taxon>
        <taxon>Gammaproteobacteria</taxon>
        <taxon>Lysobacterales</taxon>
        <taxon>Lysobacteraceae</taxon>
        <taxon>Rehaibacterium</taxon>
    </lineage>
</organism>
<dbReference type="Proteomes" id="UP000519004">
    <property type="component" value="Unassembled WGS sequence"/>
</dbReference>
<dbReference type="SUPFAM" id="SSF102735">
    <property type="entry name" value="Trigger factor ribosome-binding domain"/>
    <property type="match status" value="1"/>
</dbReference>
<dbReference type="Gene3D" id="3.10.50.40">
    <property type="match status" value="1"/>
</dbReference>
<comment type="function">
    <text evidence="11">Involved in protein export. Acts as a chaperone by maintaining the newly synthesized protein in an open conformation. Functions as a peptidyl-prolyl cis-trans isomerase.</text>
</comment>
<comment type="domain">
    <text evidence="11">Consists of 3 domains; the N-terminus binds the ribosome, the middle domain has PPIase activity, while the C-terminus has intrinsic chaperone activity on its own.</text>
</comment>
<dbReference type="GO" id="GO:0043335">
    <property type="term" value="P:protein unfolding"/>
    <property type="evidence" value="ECO:0007669"/>
    <property type="project" value="TreeGrafter"/>
</dbReference>
<evidence type="ECO:0000256" key="8">
    <source>
        <dbReference type="ARBA" id="ARBA00023235"/>
    </source>
</evidence>
<dbReference type="SUPFAM" id="SSF54534">
    <property type="entry name" value="FKBP-like"/>
    <property type="match status" value="1"/>
</dbReference>
<evidence type="ECO:0000256" key="3">
    <source>
        <dbReference type="ARBA" id="ARBA00013194"/>
    </source>
</evidence>
<evidence type="ECO:0000256" key="9">
    <source>
        <dbReference type="ARBA" id="ARBA00023306"/>
    </source>
</evidence>
<dbReference type="GO" id="GO:0051301">
    <property type="term" value="P:cell division"/>
    <property type="evidence" value="ECO:0007669"/>
    <property type="project" value="UniProtKB-KW"/>
</dbReference>
<keyword evidence="16" id="KW-1185">Reference proteome</keyword>
<dbReference type="NCBIfam" id="TIGR00115">
    <property type="entry name" value="tig"/>
    <property type="match status" value="1"/>
</dbReference>
<dbReference type="PANTHER" id="PTHR30560:SF3">
    <property type="entry name" value="TRIGGER FACTOR-LIKE PROTEIN TIG, CHLOROPLASTIC"/>
    <property type="match status" value="1"/>
</dbReference>
<dbReference type="GO" id="GO:0051083">
    <property type="term" value="P:'de novo' cotranslational protein folding"/>
    <property type="evidence" value="ECO:0007669"/>
    <property type="project" value="TreeGrafter"/>
</dbReference>
<keyword evidence="6 11" id="KW-0697">Rotamase</keyword>
<dbReference type="RefSeq" id="WP_183947907.1">
    <property type="nucleotide sequence ID" value="NZ_JACHHX010000006.1"/>
</dbReference>
<evidence type="ECO:0000256" key="6">
    <source>
        <dbReference type="ARBA" id="ARBA00023110"/>
    </source>
</evidence>
<dbReference type="GO" id="GO:0005737">
    <property type="term" value="C:cytoplasm"/>
    <property type="evidence" value="ECO:0007669"/>
    <property type="project" value="UniProtKB-SubCell"/>
</dbReference>
<keyword evidence="8 11" id="KW-0413">Isomerase</keyword>
<comment type="catalytic activity">
    <reaction evidence="1 11">
        <text>[protein]-peptidylproline (omega=180) = [protein]-peptidylproline (omega=0)</text>
        <dbReference type="Rhea" id="RHEA:16237"/>
        <dbReference type="Rhea" id="RHEA-COMP:10747"/>
        <dbReference type="Rhea" id="RHEA-COMP:10748"/>
        <dbReference type="ChEBI" id="CHEBI:83833"/>
        <dbReference type="ChEBI" id="CHEBI:83834"/>
        <dbReference type="EC" id="5.2.1.8"/>
    </reaction>
</comment>